<keyword evidence="1" id="KW-0678">Repressor</keyword>
<evidence type="ECO:0000313" key="6">
    <source>
        <dbReference type="Proteomes" id="UP000327013"/>
    </source>
</evidence>
<evidence type="ECO:0000256" key="3">
    <source>
        <dbReference type="ARBA" id="ARBA00023163"/>
    </source>
</evidence>
<gene>
    <name evidence="5" type="ORF">FH972_020486</name>
</gene>
<reference evidence="5 6" key="1">
    <citation type="submission" date="2019-06" db="EMBL/GenBank/DDBJ databases">
        <title>A chromosomal-level reference genome of Carpinus fangiana (Coryloideae, Betulaceae).</title>
        <authorList>
            <person name="Yang X."/>
            <person name="Wang Z."/>
            <person name="Zhang L."/>
            <person name="Hao G."/>
            <person name="Liu J."/>
            <person name="Yang Y."/>
        </authorList>
    </citation>
    <scope>NUCLEOTIDE SEQUENCE [LARGE SCALE GENOMIC DNA]</scope>
    <source>
        <strain evidence="5">Cfa_2016G</strain>
        <tissue evidence="5">Leaf</tissue>
    </source>
</reference>
<protein>
    <submittedName>
        <fullName evidence="5">Uncharacterized protein</fullName>
    </submittedName>
</protein>
<evidence type="ECO:0000256" key="1">
    <source>
        <dbReference type="ARBA" id="ARBA00022491"/>
    </source>
</evidence>
<dbReference type="Pfam" id="PF08744">
    <property type="entry name" value="NOZZLE"/>
    <property type="match status" value="1"/>
</dbReference>
<dbReference type="PANTHER" id="PTHR33388">
    <property type="entry name" value="OS01G0212500 PROTEIN"/>
    <property type="match status" value="1"/>
</dbReference>
<proteinExistence type="predicted"/>
<dbReference type="InterPro" id="IPR040356">
    <property type="entry name" value="SPEAR"/>
</dbReference>
<feature type="compositionally biased region" description="Basic and acidic residues" evidence="4">
    <location>
        <begin position="1"/>
        <end position="22"/>
    </location>
</feature>
<dbReference type="AlphaFoldDB" id="A0A5N6RWI1"/>
<name>A0A5N6RWI1_9ROSI</name>
<keyword evidence="2" id="KW-0805">Transcription regulation</keyword>
<organism evidence="5 6">
    <name type="scientific">Carpinus fangiana</name>
    <dbReference type="NCBI Taxonomy" id="176857"/>
    <lineage>
        <taxon>Eukaryota</taxon>
        <taxon>Viridiplantae</taxon>
        <taxon>Streptophyta</taxon>
        <taxon>Embryophyta</taxon>
        <taxon>Tracheophyta</taxon>
        <taxon>Spermatophyta</taxon>
        <taxon>Magnoliopsida</taxon>
        <taxon>eudicotyledons</taxon>
        <taxon>Gunneridae</taxon>
        <taxon>Pentapetalae</taxon>
        <taxon>rosids</taxon>
        <taxon>fabids</taxon>
        <taxon>Fagales</taxon>
        <taxon>Betulaceae</taxon>
        <taxon>Carpinus</taxon>
    </lineage>
</organism>
<accession>A0A5N6RWI1</accession>
<evidence type="ECO:0000256" key="2">
    <source>
        <dbReference type="ARBA" id="ARBA00023015"/>
    </source>
</evidence>
<dbReference type="GO" id="GO:0003700">
    <property type="term" value="F:DNA-binding transcription factor activity"/>
    <property type="evidence" value="ECO:0007669"/>
    <property type="project" value="InterPro"/>
</dbReference>
<dbReference type="InterPro" id="IPR014855">
    <property type="entry name" value="NOZZLE"/>
</dbReference>
<dbReference type="OrthoDB" id="1917522at2759"/>
<sequence>MDTHPLLRMAAMEENKPESEKTRGRKPGRGQNQKKPPQRGLGVAQLERLRLQERWNKMAGIPNVQSTNLLPGPQRPSRTQPVPFTDQLASVPVQYGAPVLYGAPSPVVNGCGGLVAQRVGNGGGFGGLCYGGSSGTAGTLVMVDRVGMDPYGGTRDPDPRVLVGTVFEASKELSSMPKMYSGPQRCDVCSKKKRGNGGNKGLNGGRDKYTEISPINGSNFLVPNLQNIPTFTGETGNFGRRAGSHGGCNLGESVEVVAVRRRGSNCSRGTTTGSVLMEYEFFPEKSGTCSEGQEFPTEASVAVGTEASYLPSTAYISTSSSVDLSLKLSY</sequence>
<evidence type="ECO:0000256" key="4">
    <source>
        <dbReference type="SAM" id="MobiDB-lite"/>
    </source>
</evidence>
<dbReference type="Proteomes" id="UP000327013">
    <property type="component" value="Chromosome 8"/>
</dbReference>
<keyword evidence="6" id="KW-1185">Reference proteome</keyword>
<dbReference type="PANTHER" id="PTHR33388:SF2">
    <property type="entry name" value="PROTEIN SPOROCYTELESS"/>
    <property type="match status" value="1"/>
</dbReference>
<feature type="region of interest" description="Disordered" evidence="4">
    <location>
        <begin position="1"/>
        <end position="44"/>
    </location>
</feature>
<keyword evidence="3" id="KW-0804">Transcription</keyword>
<dbReference type="EMBL" id="CM017328">
    <property type="protein sequence ID" value="KAE8125711.1"/>
    <property type="molecule type" value="Genomic_DNA"/>
</dbReference>
<evidence type="ECO:0000313" key="5">
    <source>
        <dbReference type="EMBL" id="KAE8125711.1"/>
    </source>
</evidence>